<dbReference type="InterPro" id="IPR012677">
    <property type="entry name" value="Nucleotide-bd_a/b_plait_sf"/>
</dbReference>
<dbReference type="Proteomes" id="UP000728032">
    <property type="component" value="Unassembled WGS sequence"/>
</dbReference>
<reference evidence="5" key="1">
    <citation type="submission" date="2020-11" db="EMBL/GenBank/DDBJ databases">
        <authorList>
            <person name="Tran Van P."/>
        </authorList>
    </citation>
    <scope>NUCLEOTIDE SEQUENCE</scope>
</reference>
<dbReference type="AlphaFoldDB" id="A0A7R9MAJ0"/>
<feature type="compositionally biased region" description="Gly residues" evidence="3">
    <location>
        <begin position="153"/>
        <end position="164"/>
    </location>
</feature>
<accession>A0A7R9MAJ0</accession>
<feature type="compositionally biased region" description="Gly residues" evidence="3">
    <location>
        <begin position="210"/>
        <end position="235"/>
    </location>
</feature>
<feature type="domain" description="RRM" evidence="4">
    <location>
        <begin position="39"/>
        <end position="131"/>
    </location>
</feature>
<evidence type="ECO:0000313" key="6">
    <source>
        <dbReference type="Proteomes" id="UP000728032"/>
    </source>
</evidence>
<dbReference type="PROSITE" id="PS50102">
    <property type="entry name" value="RRM"/>
    <property type="match status" value="1"/>
</dbReference>
<dbReference type="SUPFAM" id="SSF54928">
    <property type="entry name" value="RNA-binding domain, RBD"/>
    <property type="match status" value="1"/>
</dbReference>
<dbReference type="EMBL" id="OC925408">
    <property type="protein sequence ID" value="CAD7656123.1"/>
    <property type="molecule type" value="Genomic_DNA"/>
</dbReference>
<dbReference type="EMBL" id="CAJPVJ010010583">
    <property type="protein sequence ID" value="CAG2173310.1"/>
    <property type="molecule type" value="Genomic_DNA"/>
</dbReference>
<feature type="compositionally biased region" description="Basic and acidic residues" evidence="3">
    <location>
        <begin position="118"/>
        <end position="128"/>
    </location>
</feature>
<dbReference type="GO" id="GO:0003723">
    <property type="term" value="F:RNA binding"/>
    <property type="evidence" value="ECO:0007669"/>
    <property type="project" value="UniProtKB-UniRule"/>
</dbReference>
<sequence>MVFWDTDPVDPCAAKTNGLKAAVNSSNAFTGIVVPTQGWQLELLKMPFSTSLEDIQTIFTKYGAIDKVALVFKMKDSSLNCYVSFDRESDSQDALKENGRKVGTELISVIKYVDTNGDKGNKRLRTDDNSSGGDGGWGTTAATTTTSSDGWGSSSGGGGGGGWGDSSSGDSSRGGRGDGRGRGGRGGGGGDRGCFNCGETGHIRGRGRGGRGGGASSSGGGWGDSSSGGGGGWGDSGSTATSSTTTTASDSWD</sequence>
<dbReference type="OrthoDB" id="6509691at2759"/>
<evidence type="ECO:0000256" key="3">
    <source>
        <dbReference type="SAM" id="MobiDB-lite"/>
    </source>
</evidence>
<feature type="region of interest" description="Disordered" evidence="3">
    <location>
        <begin position="118"/>
        <end position="253"/>
    </location>
</feature>
<gene>
    <name evidence="5" type="ORF">ONB1V03_LOCUS12763</name>
</gene>
<dbReference type="InterPro" id="IPR000504">
    <property type="entry name" value="RRM_dom"/>
</dbReference>
<keyword evidence="1 2" id="KW-0694">RNA-binding</keyword>
<feature type="compositionally biased region" description="Low complexity" evidence="3">
    <location>
        <begin position="236"/>
        <end position="253"/>
    </location>
</feature>
<dbReference type="Gene3D" id="3.30.70.330">
    <property type="match status" value="1"/>
</dbReference>
<feature type="compositionally biased region" description="Low complexity" evidence="3">
    <location>
        <begin position="139"/>
        <end position="152"/>
    </location>
</feature>
<keyword evidence="6" id="KW-1185">Reference proteome</keyword>
<dbReference type="Pfam" id="PF00076">
    <property type="entry name" value="RRM_1"/>
    <property type="match status" value="1"/>
</dbReference>
<organism evidence="5">
    <name type="scientific">Oppiella nova</name>
    <dbReference type="NCBI Taxonomy" id="334625"/>
    <lineage>
        <taxon>Eukaryota</taxon>
        <taxon>Metazoa</taxon>
        <taxon>Ecdysozoa</taxon>
        <taxon>Arthropoda</taxon>
        <taxon>Chelicerata</taxon>
        <taxon>Arachnida</taxon>
        <taxon>Acari</taxon>
        <taxon>Acariformes</taxon>
        <taxon>Sarcoptiformes</taxon>
        <taxon>Oribatida</taxon>
        <taxon>Brachypylina</taxon>
        <taxon>Oppioidea</taxon>
        <taxon>Oppiidae</taxon>
        <taxon>Oppiella</taxon>
    </lineage>
</organism>
<name>A0A7R9MAJ0_9ACAR</name>
<evidence type="ECO:0000259" key="4">
    <source>
        <dbReference type="PROSITE" id="PS50102"/>
    </source>
</evidence>
<evidence type="ECO:0000256" key="1">
    <source>
        <dbReference type="ARBA" id="ARBA00022884"/>
    </source>
</evidence>
<dbReference type="InterPro" id="IPR035979">
    <property type="entry name" value="RBD_domain_sf"/>
</dbReference>
<proteinExistence type="predicted"/>
<protein>
    <recommendedName>
        <fullName evidence="4">RRM domain-containing protein</fullName>
    </recommendedName>
</protein>
<evidence type="ECO:0000256" key="2">
    <source>
        <dbReference type="PROSITE-ProRule" id="PRU00176"/>
    </source>
</evidence>
<evidence type="ECO:0000313" key="5">
    <source>
        <dbReference type="EMBL" id="CAD7656123.1"/>
    </source>
</evidence>